<reference evidence="2" key="1">
    <citation type="journal article" date="2014" name="Int. J. Syst. Evol. Microbiol.">
        <title>Complete genome sequence of Corynebacterium casei LMG S-19264T (=DSM 44701T), isolated from a smear-ripened cheese.</title>
        <authorList>
            <consortium name="US DOE Joint Genome Institute (JGI-PGF)"/>
            <person name="Walter F."/>
            <person name="Albersmeier A."/>
            <person name="Kalinowski J."/>
            <person name="Ruckert C."/>
        </authorList>
    </citation>
    <scope>NUCLEOTIDE SEQUENCE</scope>
    <source>
        <strain evidence="2">CGMCC 1.15388</strain>
    </source>
</reference>
<evidence type="ECO:0008006" key="4">
    <source>
        <dbReference type="Google" id="ProtNLM"/>
    </source>
</evidence>
<evidence type="ECO:0000313" key="2">
    <source>
        <dbReference type="EMBL" id="GGE77953.1"/>
    </source>
</evidence>
<keyword evidence="1" id="KW-0812">Transmembrane</keyword>
<organism evidence="2 3">
    <name type="scientific">Nesterenkonia cremea</name>
    <dbReference type="NCBI Taxonomy" id="1882340"/>
    <lineage>
        <taxon>Bacteria</taxon>
        <taxon>Bacillati</taxon>
        <taxon>Actinomycetota</taxon>
        <taxon>Actinomycetes</taxon>
        <taxon>Micrococcales</taxon>
        <taxon>Micrococcaceae</taxon>
        <taxon>Nesterenkonia</taxon>
    </lineage>
</organism>
<comment type="caution">
    <text evidence="2">The sequence shown here is derived from an EMBL/GenBank/DDBJ whole genome shotgun (WGS) entry which is preliminary data.</text>
</comment>
<name>A0A917AWR2_9MICC</name>
<feature type="transmembrane region" description="Helical" evidence="1">
    <location>
        <begin position="105"/>
        <end position="130"/>
    </location>
</feature>
<dbReference type="Pfam" id="PF06695">
    <property type="entry name" value="Sm_multidrug_ex"/>
    <property type="match status" value="1"/>
</dbReference>
<proteinExistence type="predicted"/>
<feature type="transmembrane region" description="Helical" evidence="1">
    <location>
        <begin position="7"/>
        <end position="32"/>
    </location>
</feature>
<accession>A0A917AWR2</accession>
<protein>
    <recommendedName>
        <fullName evidence="4">Small multi-drug export protein</fullName>
    </recommendedName>
</protein>
<keyword evidence="1" id="KW-1133">Transmembrane helix</keyword>
<sequence>MSAAEWWGILGIFLGGATPWLEAPIVIPAGLIAGLPTVPVLLAAIIGNLLTVGIAAYFGEAMRSWFSRRREARRQELDVEAEAHRRAKTVKRRARIEKVMDRGGLPLLALVGPVGLGTQVSAVVAVALGVRATTSFLWVSAGTVLWCVVAAYATLTGVEILGFGG</sequence>
<keyword evidence="1" id="KW-0472">Membrane</keyword>
<feature type="transmembrane region" description="Helical" evidence="1">
    <location>
        <begin position="38"/>
        <end position="59"/>
    </location>
</feature>
<dbReference type="EMBL" id="BMIS01000017">
    <property type="protein sequence ID" value="GGE77953.1"/>
    <property type="molecule type" value="Genomic_DNA"/>
</dbReference>
<dbReference type="RefSeq" id="WP_188686684.1">
    <property type="nucleotide sequence ID" value="NZ_BMIS01000017.1"/>
</dbReference>
<reference evidence="2" key="2">
    <citation type="submission" date="2020-09" db="EMBL/GenBank/DDBJ databases">
        <authorList>
            <person name="Sun Q."/>
            <person name="Zhou Y."/>
        </authorList>
    </citation>
    <scope>NUCLEOTIDE SEQUENCE</scope>
    <source>
        <strain evidence="2">CGMCC 1.15388</strain>
    </source>
</reference>
<feature type="transmembrane region" description="Helical" evidence="1">
    <location>
        <begin position="136"/>
        <end position="155"/>
    </location>
</feature>
<evidence type="ECO:0000256" key="1">
    <source>
        <dbReference type="SAM" id="Phobius"/>
    </source>
</evidence>
<dbReference type="Proteomes" id="UP000633136">
    <property type="component" value="Unassembled WGS sequence"/>
</dbReference>
<keyword evidence="3" id="KW-1185">Reference proteome</keyword>
<gene>
    <name evidence="2" type="ORF">GCM10011401_26530</name>
</gene>
<evidence type="ECO:0000313" key="3">
    <source>
        <dbReference type="Proteomes" id="UP000633136"/>
    </source>
</evidence>
<dbReference type="InterPro" id="IPR009577">
    <property type="entry name" value="Sm_multidrug_ex"/>
</dbReference>
<dbReference type="AlphaFoldDB" id="A0A917AWR2"/>